<proteinExistence type="predicted"/>
<comment type="caution">
    <text evidence="1">The sequence shown here is derived from an EMBL/GenBank/DDBJ whole genome shotgun (WGS) entry which is preliminary data.</text>
</comment>
<evidence type="ECO:0000313" key="1">
    <source>
        <dbReference type="EMBL" id="KAJ4389212.1"/>
    </source>
</evidence>
<accession>A0A9W9CVY2</accession>
<gene>
    <name evidence="1" type="ORF">N0V93_006675</name>
</gene>
<organism evidence="1 2">
    <name type="scientific">Gnomoniopsis smithogilvyi</name>
    <dbReference type="NCBI Taxonomy" id="1191159"/>
    <lineage>
        <taxon>Eukaryota</taxon>
        <taxon>Fungi</taxon>
        <taxon>Dikarya</taxon>
        <taxon>Ascomycota</taxon>
        <taxon>Pezizomycotina</taxon>
        <taxon>Sordariomycetes</taxon>
        <taxon>Sordariomycetidae</taxon>
        <taxon>Diaporthales</taxon>
        <taxon>Gnomoniaceae</taxon>
        <taxon>Gnomoniopsis</taxon>
    </lineage>
</organism>
<protein>
    <submittedName>
        <fullName evidence="1">Uncharacterized protein</fullName>
    </submittedName>
</protein>
<reference evidence="1" key="1">
    <citation type="submission" date="2022-10" db="EMBL/GenBank/DDBJ databases">
        <title>Tapping the CABI collections for fungal endophytes: first genome assemblies for Collariella, Neodidymelliopsis, Ascochyta clinopodiicola, Didymella pomorum, Didymosphaeria variabile, Neocosmospora piperis and Neocucurbitaria cava.</title>
        <authorList>
            <person name="Hill R."/>
        </authorList>
    </citation>
    <scope>NUCLEOTIDE SEQUENCE</scope>
    <source>
        <strain evidence="1">IMI 355082</strain>
    </source>
</reference>
<name>A0A9W9CVY2_9PEZI</name>
<keyword evidence="2" id="KW-1185">Reference proteome</keyword>
<dbReference type="AlphaFoldDB" id="A0A9W9CVY2"/>
<evidence type="ECO:0000313" key="2">
    <source>
        <dbReference type="Proteomes" id="UP001140453"/>
    </source>
</evidence>
<dbReference type="EMBL" id="JAPEVB010000004">
    <property type="protein sequence ID" value="KAJ4389212.1"/>
    <property type="molecule type" value="Genomic_DNA"/>
</dbReference>
<sequence>MLQSAQTPICLAPTVDIPSALAGTPYLVAEAVHAEGSTVTVLVPVALEVALVSELPGELLMFLLAADVDLITVAPEDVAGPSTTRFTVAFAVVLTQIMDRTQDVAATQDSSEKVKSALVMSPLAQTGS</sequence>
<dbReference type="Proteomes" id="UP001140453">
    <property type="component" value="Unassembled WGS sequence"/>
</dbReference>